<dbReference type="EMBL" id="CP065856">
    <property type="protein sequence ID" value="QPV63007.1"/>
    <property type="molecule type" value="Genomic_DNA"/>
</dbReference>
<feature type="transmembrane region" description="Helical" evidence="1">
    <location>
        <begin position="40"/>
        <end position="59"/>
    </location>
</feature>
<proteinExistence type="predicted"/>
<dbReference type="RefSeq" id="WP_198061801.1">
    <property type="nucleotide sequence ID" value="NZ_CP065856.1"/>
</dbReference>
<feature type="transmembrane region" description="Helical" evidence="1">
    <location>
        <begin position="95"/>
        <end position="113"/>
    </location>
</feature>
<gene>
    <name evidence="2" type="ORF">I7X12_20225</name>
</gene>
<dbReference type="GeneID" id="60590872"/>
<reference evidence="2 3" key="1">
    <citation type="submission" date="2020-12" db="EMBL/GenBank/DDBJ databases">
        <title>Halosimplex halophilum sp. nov. and Halosimplex salinum sp. nov., two new members of the genus Halosimplex.</title>
        <authorList>
            <person name="Cui H.L."/>
        </authorList>
    </citation>
    <scope>NUCLEOTIDE SEQUENCE [LARGE SCALE GENOMIC DNA]</scope>
    <source>
        <strain evidence="2 3">YGH94</strain>
    </source>
</reference>
<feature type="transmembrane region" description="Helical" evidence="1">
    <location>
        <begin position="175"/>
        <end position="197"/>
    </location>
</feature>
<dbReference type="Proteomes" id="UP000595001">
    <property type="component" value="Chromosome"/>
</dbReference>
<name>A0A7T3FYL1_9EURY</name>
<keyword evidence="1" id="KW-1133">Transmembrane helix</keyword>
<dbReference type="OrthoDB" id="342532at2157"/>
<evidence type="ECO:0000313" key="2">
    <source>
        <dbReference type="EMBL" id="QPV63007.1"/>
    </source>
</evidence>
<evidence type="ECO:0000256" key="1">
    <source>
        <dbReference type="SAM" id="Phobius"/>
    </source>
</evidence>
<sequence length="212" mass="21882">MAQRDLGELLTDTRINAGVGWALVAVFGLVTVESALGGDYLWAAFAATVGLVVALPALARGNPRAMAPAEVVLLAGLPVVGRAVATLQVTSTVAVYLSIAAFALLVAVNLHLFTPVEMSVGFAVLFVVVTTLAAAGLWALARWGSDVHLGTTLLLDPGPDGVLTDPDLEAIEHELMVEFVGSGIAGLVAGLVFQVYVRRRATVVDRVEGGAV</sequence>
<feature type="transmembrane region" description="Helical" evidence="1">
    <location>
        <begin position="71"/>
        <end position="89"/>
    </location>
</feature>
<evidence type="ECO:0000313" key="3">
    <source>
        <dbReference type="Proteomes" id="UP000595001"/>
    </source>
</evidence>
<keyword evidence="3" id="KW-1185">Reference proteome</keyword>
<dbReference type="AlphaFoldDB" id="A0A7T3FYL1"/>
<accession>A0A7T3FYL1</accession>
<feature type="transmembrane region" description="Helical" evidence="1">
    <location>
        <begin position="120"/>
        <end position="141"/>
    </location>
</feature>
<keyword evidence="1" id="KW-0812">Transmembrane</keyword>
<organism evidence="2 3">
    <name type="scientific">Halosimplex litoreum</name>
    <dbReference type="NCBI Taxonomy" id="1198301"/>
    <lineage>
        <taxon>Archaea</taxon>
        <taxon>Methanobacteriati</taxon>
        <taxon>Methanobacteriota</taxon>
        <taxon>Stenosarchaea group</taxon>
        <taxon>Halobacteria</taxon>
        <taxon>Halobacteriales</taxon>
        <taxon>Haloarculaceae</taxon>
        <taxon>Halosimplex</taxon>
    </lineage>
</organism>
<protein>
    <submittedName>
        <fullName evidence="2">Uncharacterized protein</fullName>
    </submittedName>
</protein>
<dbReference type="KEGG" id="hlt:I7X12_20225"/>
<keyword evidence="1" id="KW-0472">Membrane</keyword>